<dbReference type="InterPro" id="IPR008902">
    <property type="entry name" value="Rhamnosid_concanavalin"/>
</dbReference>
<evidence type="ECO:0000259" key="4">
    <source>
        <dbReference type="Pfam" id="PF05592"/>
    </source>
</evidence>
<sequence length="882" mass="100499">MLEVQDLRIEYQKNPIGIDVNHPRISWKLTSNNRNVMQTSYRIQVALDDSFENILWDSQRVTSDQSNFITLNEITLTSRTRYYYRVKVTDNHENDSEWSNVNYFEMGLLAKEDWIADWITAPQKWNGKPSPKLMNKFSLEGSVKKARVYATALGLYELQLNGSRVGDDYFTPGWTSYDTRLQYQTYDVTDLLIEGENELQGLLGNGWYKGNLGWEGNDEIFGNRLALLAQMHVEFDDGKEVVITTNQDWEAAESQIRTSELYHGETFDASMEVEHTEPVELLDHTKDILVAQENEPVRKIDVLSPVEVIQTPRGETVLDFGQNMVGWVAFDIEGKRGQEVEIKHAEILDADGNFYTANLRTAKQTNKYILGGKGKETFEPYFSFQGFRYVELIGFEENQINLKNFRGVVLHSDMEITGDFTCSDPIINQLQHNILWGLKGNFLDVPTDCPQRDERLGWTGDAQMFIRTASYLANVGPFFKKWLRDLEADQDNEGGVPFVVPNVLHSDMEEPQDKTEQKPYSSAAWGDAAVICPWTIYIAYGDERILAEQYESMKAWIDYIKSQGENPYLWNTGFHFGDWLALDSKPDSYIGATDRPYIATAFFAYSTSLVKRTAKVLGKMEDYRYFEELEGNIVHALTDEFITPNGKLAVPTQTGQILALMFDLLDSNAKDRAVLKLKELLEESDYHLTTGFVGTPYLNHVLTENGMNDAAYKLLFQKDYPSWLYQITKGATTIWEHWDGIKEDGTFWSTDMNSFNHYAYGAIGDWLYRKVAGIELNEEKPGFKDFMIKPYIGEGLDFAEANLESPHGKIRSAWKKDEAGNVQLEATIPPNTTATIHLLEAKTDNVKESDKALSTIDGIVSVNADNSGVRISLTSGEYAFTY</sequence>
<dbReference type="Proteomes" id="UP000252585">
    <property type="component" value="Unassembled WGS sequence"/>
</dbReference>
<feature type="domain" description="Alpha-L-rhamnosidase concanavalin-like" evidence="4">
    <location>
        <begin position="310"/>
        <end position="411"/>
    </location>
</feature>
<dbReference type="PANTHER" id="PTHR33307:SF6">
    <property type="entry name" value="ALPHA-RHAMNOSIDASE (EUROFUNG)-RELATED"/>
    <property type="match status" value="1"/>
</dbReference>
<dbReference type="Gene3D" id="2.60.420.10">
    <property type="entry name" value="Maltose phosphorylase, domain 3"/>
    <property type="match status" value="1"/>
</dbReference>
<dbReference type="Pfam" id="PF08531">
    <property type="entry name" value="Bac_rhamnosid_N"/>
    <property type="match status" value="1"/>
</dbReference>
<keyword evidence="9" id="KW-1185">Reference proteome</keyword>
<dbReference type="Gene3D" id="2.60.120.260">
    <property type="entry name" value="Galactose-binding domain-like"/>
    <property type="match status" value="2"/>
</dbReference>
<proteinExistence type="predicted"/>
<evidence type="ECO:0000256" key="3">
    <source>
        <dbReference type="ARBA" id="ARBA00022801"/>
    </source>
</evidence>
<dbReference type="SUPFAM" id="SSF48208">
    <property type="entry name" value="Six-hairpin glycosidases"/>
    <property type="match status" value="1"/>
</dbReference>
<protein>
    <recommendedName>
        <fullName evidence="2">alpha-L-rhamnosidase</fullName>
        <ecNumber evidence="2">3.2.1.40</ecNumber>
    </recommendedName>
</protein>
<evidence type="ECO:0000313" key="8">
    <source>
        <dbReference type="EMBL" id="RCW73188.1"/>
    </source>
</evidence>
<dbReference type="GO" id="GO:0005975">
    <property type="term" value="P:carbohydrate metabolic process"/>
    <property type="evidence" value="ECO:0007669"/>
    <property type="project" value="InterPro"/>
</dbReference>
<dbReference type="AlphaFoldDB" id="A0A368Y1L6"/>
<gene>
    <name evidence="8" type="ORF">DFR57_104186</name>
</gene>
<dbReference type="Gene3D" id="2.60.40.10">
    <property type="entry name" value="Immunoglobulins"/>
    <property type="match status" value="1"/>
</dbReference>
<dbReference type="InterPro" id="IPR013783">
    <property type="entry name" value="Ig-like_fold"/>
</dbReference>
<evidence type="ECO:0000256" key="1">
    <source>
        <dbReference type="ARBA" id="ARBA00001445"/>
    </source>
</evidence>
<dbReference type="Pfam" id="PF25788">
    <property type="entry name" value="Ig_Rha78A_N"/>
    <property type="match status" value="1"/>
</dbReference>
<comment type="caution">
    <text evidence="8">The sequence shown here is derived from an EMBL/GenBank/DDBJ whole genome shotgun (WGS) entry which is preliminary data.</text>
</comment>
<reference evidence="8 9" key="1">
    <citation type="submission" date="2018-07" db="EMBL/GenBank/DDBJ databases">
        <title>Genomic Encyclopedia of Type Strains, Phase IV (KMG-IV): sequencing the most valuable type-strain genomes for metagenomic binning, comparative biology and taxonomic classification.</title>
        <authorList>
            <person name="Goeker M."/>
        </authorList>
    </citation>
    <scope>NUCLEOTIDE SEQUENCE [LARGE SCALE GENOMIC DNA]</scope>
    <source>
        <strain evidence="8 9">DSM 27696</strain>
    </source>
</reference>
<evidence type="ECO:0000259" key="7">
    <source>
        <dbReference type="Pfam" id="PF17390"/>
    </source>
</evidence>
<dbReference type="EC" id="3.2.1.40" evidence="2"/>
<dbReference type="Gene3D" id="1.50.10.10">
    <property type="match status" value="1"/>
</dbReference>
<dbReference type="PANTHER" id="PTHR33307">
    <property type="entry name" value="ALPHA-RHAMNOSIDASE (EUROFUNG)"/>
    <property type="match status" value="1"/>
</dbReference>
<dbReference type="InterPro" id="IPR013737">
    <property type="entry name" value="Bac_rhamnosid_N"/>
</dbReference>
<organism evidence="8 9">
    <name type="scientific">Saliterribacillus persicus</name>
    <dbReference type="NCBI Taxonomy" id="930114"/>
    <lineage>
        <taxon>Bacteria</taxon>
        <taxon>Bacillati</taxon>
        <taxon>Bacillota</taxon>
        <taxon>Bacilli</taxon>
        <taxon>Bacillales</taxon>
        <taxon>Bacillaceae</taxon>
        <taxon>Saliterribacillus</taxon>
    </lineage>
</organism>
<dbReference type="EMBL" id="QPJJ01000004">
    <property type="protein sequence ID" value="RCW73188.1"/>
    <property type="molecule type" value="Genomic_DNA"/>
</dbReference>
<dbReference type="Pfam" id="PF05592">
    <property type="entry name" value="Bac_rhamnosid"/>
    <property type="match status" value="1"/>
</dbReference>
<accession>A0A368Y1L6</accession>
<dbReference type="InterPro" id="IPR012341">
    <property type="entry name" value="6hp_glycosidase-like_sf"/>
</dbReference>
<dbReference type="Pfam" id="PF17389">
    <property type="entry name" value="Bac_rhamnosid6H"/>
    <property type="match status" value="1"/>
</dbReference>
<dbReference type="InterPro" id="IPR035396">
    <property type="entry name" value="Bac_rhamnosid6H"/>
</dbReference>
<dbReference type="InterPro" id="IPR008928">
    <property type="entry name" value="6-hairpin_glycosidase_sf"/>
</dbReference>
<dbReference type="PIRSF" id="PIRSF010631">
    <property type="entry name" value="A-rhamnsds"/>
    <property type="match status" value="1"/>
</dbReference>
<name>A0A368Y1L6_9BACI</name>
<feature type="domain" description="Alpha-L-rhamnosidase six-hairpin glycosidase" evidence="6">
    <location>
        <begin position="417"/>
        <end position="771"/>
    </location>
</feature>
<evidence type="ECO:0000313" key="9">
    <source>
        <dbReference type="Proteomes" id="UP000252585"/>
    </source>
</evidence>
<dbReference type="Pfam" id="PF17390">
    <property type="entry name" value="Bac_rhamnosid_C"/>
    <property type="match status" value="1"/>
</dbReference>
<feature type="domain" description="Bacterial alpha-L-rhamnosidase N-terminal" evidence="5">
    <location>
        <begin position="142"/>
        <end position="299"/>
    </location>
</feature>
<dbReference type="OrthoDB" id="9761045at2"/>
<dbReference type="InterPro" id="IPR016007">
    <property type="entry name" value="Alpha_rhamnosid"/>
</dbReference>
<feature type="domain" description="Alpha-L-rhamnosidase C-terminal" evidence="7">
    <location>
        <begin position="775"/>
        <end position="851"/>
    </location>
</feature>
<comment type="catalytic activity">
    <reaction evidence="1">
        <text>Hydrolysis of terminal non-reducing alpha-L-rhamnose residues in alpha-L-rhamnosides.</text>
        <dbReference type="EC" id="3.2.1.40"/>
    </reaction>
</comment>
<keyword evidence="3" id="KW-0378">Hydrolase</keyword>
<dbReference type="RefSeq" id="WP_114352286.1">
    <property type="nucleotide sequence ID" value="NZ_QPJJ01000004.1"/>
</dbReference>
<evidence type="ECO:0000259" key="5">
    <source>
        <dbReference type="Pfam" id="PF08531"/>
    </source>
</evidence>
<evidence type="ECO:0000256" key="2">
    <source>
        <dbReference type="ARBA" id="ARBA00012652"/>
    </source>
</evidence>
<evidence type="ECO:0000259" key="6">
    <source>
        <dbReference type="Pfam" id="PF17389"/>
    </source>
</evidence>
<dbReference type="InterPro" id="IPR035398">
    <property type="entry name" value="Bac_rhamnosid_C"/>
</dbReference>
<dbReference type="GO" id="GO:0030596">
    <property type="term" value="F:alpha-L-rhamnosidase activity"/>
    <property type="evidence" value="ECO:0007669"/>
    <property type="project" value="UniProtKB-EC"/>
</dbReference>